<dbReference type="InterPro" id="IPR011990">
    <property type="entry name" value="TPR-like_helical_dom_sf"/>
</dbReference>
<sequence>MTSHTETDQQENDAENGSGVTIGEALQIALERHQQGRLTEAQLIYERILDLAPEYAEAHHFLGLVKVQSGDAEGAEENLRQAIRLDPAYVAAHNNLGNFLQEQGRLDEAETEYRQAISLNPEFADAHNNLGAVLKNQERWDDAEPVLRRAVELQPDHFQALNNLGVLLKEQGDLEAARQLLLQASDLKPDFAEARHNLGLVLAALGDYEAAEAALEKAVAYGVDTYVNLCSILREQARFAEAIKHCRKALALDPDCCDALHHLGMMLEATGQVEEAAGVFRHWTEVEPDNPFAKHMLAACSGKEIPMRATDHYVQSLFDSFAPTFEERLEGLEYCAPQVIVDAIIQRIPPDNGYTALDAGCGTGLCGPLLKPVVSRLIGVDLSRKMLEKAAERKIYEQLIKAELTHFFQTTAERFNLIVSADTLVYFGDLQPVISAAWLTLQPRGLIVFTLERLDENAEAGFHLCPHGRYSHTESYIKSILQESGFGEITVTNETLRMEMGKPVEGLLVIAKKK</sequence>
<dbReference type="GO" id="GO:0006493">
    <property type="term" value="P:protein O-linked glycosylation"/>
    <property type="evidence" value="ECO:0007669"/>
    <property type="project" value="InterPro"/>
</dbReference>
<dbReference type="Pfam" id="PF13432">
    <property type="entry name" value="TPR_16"/>
    <property type="match status" value="1"/>
</dbReference>
<accession>A0A370DST6</accession>
<proteinExistence type="predicted"/>
<dbReference type="AlphaFoldDB" id="A0A370DST6"/>
<dbReference type="PANTHER" id="PTHR44366">
    <property type="entry name" value="UDP-N-ACETYLGLUCOSAMINE--PEPTIDE N-ACETYLGLUCOSAMINYLTRANSFERASE 110 KDA SUBUNIT"/>
    <property type="match status" value="1"/>
</dbReference>
<feature type="repeat" description="TPR" evidence="1">
    <location>
        <begin position="257"/>
        <end position="290"/>
    </location>
</feature>
<dbReference type="PROSITE" id="PS50293">
    <property type="entry name" value="TPR_REGION"/>
    <property type="match status" value="1"/>
</dbReference>
<dbReference type="Gene3D" id="1.25.40.10">
    <property type="entry name" value="Tetratricopeptide repeat domain"/>
    <property type="match status" value="4"/>
</dbReference>
<dbReference type="CDD" id="cd02440">
    <property type="entry name" value="AdoMet_MTases"/>
    <property type="match status" value="1"/>
</dbReference>
<dbReference type="GO" id="GO:0097363">
    <property type="term" value="F:protein O-acetylglucosaminyltransferase activity"/>
    <property type="evidence" value="ECO:0007669"/>
    <property type="project" value="TreeGrafter"/>
</dbReference>
<feature type="repeat" description="TPR" evidence="1">
    <location>
        <begin position="124"/>
        <end position="157"/>
    </location>
</feature>
<feature type="repeat" description="TPR" evidence="1">
    <location>
        <begin position="223"/>
        <end position="256"/>
    </location>
</feature>
<dbReference type="GO" id="GO:0008757">
    <property type="term" value="F:S-adenosylmethionine-dependent methyltransferase activity"/>
    <property type="evidence" value="ECO:0007669"/>
    <property type="project" value="InterPro"/>
</dbReference>
<comment type="caution">
    <text evidence="3">The sequence shown here is derived from an EMBL/GenBank/DDBJ whole genome shotgun (WGS) entry which is preliminary data.</text>
</comment>
<gene>
    <name evidence="3" type="ORF">DIZ78_02235</name>
</gene>
<feature type="repeat" description="TPR" evidence="1">
    <location>
        <begin position="90"/>
        <end position="123"/>
    </location>
</feature>
<dbReference type="SUPFAM" id="SSF53335">
    <property type="entry name" value="S-adenosyl-L-methionine-dependent methyltransferases"/>
    <property type="match status" value="1"/>
</dbReference>
<feature type="repeat" description="TPR" evidence="1">
    <location>
        <begin position="56"/>
        <end position="89"/>
    </location>
</feature>
<dbReference type="Pfam" id="PF13181">
    <property type="entry name" value="TPR_8"/>
    <property type="match status" value="1"/>
</dbReference>
<evidence type="ECO:0000313" key="4">
    <source>
        <dbReference type="Proteomes" id="UP000254771"/>
    </source>
</evidence>
<dbReference type="SUPFAM" id="SSF48452">
    <property type="entry name" value="TPR-like"/>
    <property type="match status" value="2"/>
</dbReference>
<dbReference type="Proteomes" id="UP000254771">
    <property type="component" value="Unassembled WGS sequence"/>
</dbReference>
<organism evidence="3 4">
    <name type="scientific">endosymbiont of Escarpia spicata</name>
    <dbReference type="NCBI Taxonomy" id="2200908"/>
    <lineage>
        <taxon>Bacteria</taxon>
        <taxon>Pseudomonadati</taxon>
        <taxon>Pseudomonadota</taxon>
        <taxon>Gammaproteobacteria</taxon>
        <taxon>sulfur-oxidizing symbionts</taxon>
    </lineage>
</organism>
<dbReference type="EMBL" id="QFXE01000002">
    <property type="protein sequence ID" value="RDH88221.1"/>
    <property type="molecule type" value="Genomic_DNA"/>
</dbReference>
<evidence type="ECO:0000256" key="1">
    <source>
        <dbReference type="PROSITE-ProRule" id="PRU00339"/>
    </source>
</evidence>
<dbReference type="InterPro" id="IPR037919">
    <property type="entry name" value="OGT"/>
</dbReference>
<dbReference type="Gene3D" id="3.40.50.150">
    <property type="entry name" value="Vaccinia Virus protein VP39"/>
    <property type="match status" value="1"/>
</dbReference>
<dbReference type="PANTHER" id="PTHR44366:SF1">
    <property type="entry name" value="UDP-N-ACETYLGLUCOSAMINE--PEPTIDE N-ACETYLGLUCOSAMINYLTRANSFERASE 110 KDA SUBUNIT"/>
    <property type="match status" value="1"/>
</dbReference>
<feature type="repeat" description="TPR" evidence="1">
    <location>
        <begin position="158"/>
        <end position="191"/>
    </location>
</feature>
<keyword evidence="1" id="KW-0802">TPR repeat</keyword>
<dbReference type="PROSITE" id="PS50005">
    <property type="entry name" value="TPR"/>
    <property type="match status" value="6"/>
</dbReference>
<dbReference type="SMART" id="SM00028">
    <property type="entry name" value="TPR"/>
    <property type="match status" value="8"/>
</dbReference>
<dbReference type="Pfam" id="PF13424">
    <property type="entry name" value="TPR_12"/>
    <property type="match status" value="1"/>
</dbReference>
<evidence type="ECO:0000313" key="3">
    <source>
        <dbReference type="EMBL" id="RDH88221.1"/>
    </source>
</evidence>
<protein>
    <recommendedName>
        <fullName evidence="2">Methyltransferase type 11 domain-containing protein</fullName>
    </recommendedName>
</protein>
<dbReference type="Pfam" id="PF14559">
    <property type="entry name" value="TPR_19"/>
    <property type="match status" value="1"/>
</dbReference>
<reference evidence="3 4" key="1">
    <citation type="journal article" date="2018" name="ISME J.">
        <title>Endosymbiont genomes yield clues of tubeworm success.</title>
        <authorList>
            <person name="Li Y."/>
            <person name="Liles M.R."/>
            <person name="Halanych K.M."/>
        </authorList>
    </citation>
    <scope>NUCLEOTIDE SEQUENCE [LARGE SCALE GENOMIC DNA]</scope>
    <source>
        <strain evidence="3">A1462</strain>
    </source>
</reference>
<dbReference type="InterPro" id="IPR019734">
    <property type="entry name" value="TPR_rpt"/>
</dbReference>
<evidence type="ECO:0000259" key="2">
    <source>
        <dbReference type="Pfam" id="PF08241"/>
    </source>
</evidence>
<keyword evidence="4" id="KW-1185">Reference proteome</keyword>
<dbReference type="InterPro" id="IPR013216">
    <property type="entry name" value="Methyltransf_11"/>
</dbReference>
<dbReference type="Pfam" id="PF08241">
    <property type="entry name" value="Methyltransf_11"/>
    <property type="match status" value="1"/>
</dbReference>
<feature type="domain" description="Methyltransferase type 11" evidence="2">
    <location>
        <begin position="357"/>
        <end position="449"/>
    </location>
</feature>
<name>A0A370DST6_9GAMM</name>
<dbReference type="InterPro" id="IPR029063">
    <property type="entry name" value="SAM-dependent_MTases_sf"/>
</dbReference>